<dbReference type="GeneID" id="4794559"/>
<dbReference type="FunFam" id="3.40.50.300:FF:000134">
    <property type="entry name" value="Iron-enterobactin ABC transporter ATP-binding protein"/>
    <property type="match status" value="1"/>
</dbReference>
<dbReference type="HOGENOM" id="CLU_000604_1_11_2"/>
<dbReference type="GO" id="GO:0005524">
    <property type="term" value="F:ATP binding"/>
    <property type="evidence" value="ECO:0007669"/>
    <property type="project" value="UniProtKB-KW"/>
</dbReference>
<dbReference type="KEGG" id="mla:Mlab_1042"/>
<evidence type="ECO:0000256" key="7">
    <source>
        <dbReference type="ARBA" id="ARBA00073649"/>
    </source>
</evidence>
<comment type="catalytic activity">
    <reaction evidence="4">
        <text>an R-cob(III)alamin(out) + ATP + H2O = an R-cob(III)alamin(in) + ADP + phosphate + H(+)</text>
        <dbReference type="Rhea" id="RHEA:17873"/>
        <dbReference type="ChEBI" id="CHEBI:15377"/>
        <dbReference type="ChEBI" id="CHEBI:15378"/>
        <dbReference type="ChEBI" id="CHEBI:30616"/>
        <dbReference type="ChEBI" id="CHEBI:43474"/>
        <dbReference type="ChEBI" id="CHEBI:140785"/>
        <dbReference type="ChEBI" id="CHEBI:456216"/>
        <dbReference type="EC" id="7.6.2.8"/>
    </reaction>
</comment>
<reference evidence="10 11" key="1">
    <citation type="journal article" date="2009" name="Stand. Genomic Sci.">
        <title>Complete genome sequence of Methanocorpusculum labreanum type strain Z.</title>
        <authorList>
            <person name="Anderson I.J."/>
            <person name="Sieprawska-Lupa M."/>
            <person name="Goltsman E."/>
            <person name="Lapidus A."/>
            <person name="Copeland A."/>
            <person name="Glavina Del Rio T."/>
            <person name="Tice H."/>
            <person name="Dalin E."/>
            <person name="Barry K."/>
            <person name="Pitluck S."/>
            <person name="Hauser L."/>
            <person name="Land M."/>
            <person name="Lucas S."/>
            <person name="Richardson P."/>
            <person name="Whitman W.B."/>
            <person name="Kyrpides N.C."/>
        </authorList>
    </citation>
    <scope>NUCLEOTIDE SEQUENCE [LARGE SCALE GENOMIC DNA]</scope>
    <source>
        <strain evidence="11">ATCC 43576 / DSM 4855 / Z</strain>
    </source>
</reference>
<accession>A2SSA5</accession>
<organism evidence="10 11">
    <name type="scientific">Methanocorpusculum labreanum (strain ATCC 43576 / DSM 4855 / Z)</name>
    <dbReference type="NCBI Taxonomy" id="410358"/>
    <lineage>
        <taxon>Archaea</taxon>
        <taxon>Methanobacteriati</taxon>
        <taxon>Methanobacteriota</taxon>
        <taxon>Stenosarchaea group</taxon>
        <taxon>Methanomicrobia</taxon>
        <taxon>Methanomicrobiales</taxon>
        <taxon>Methanocorpusculaceae</taxon>
        <taxon>Methanocorpusculum</taxon>
    </lineage>
</organism>
<keyword evidence="1" id="KW-0813">Transport</keyword>
<proteinExistence type="predicted"/>
<dbReference type="EC" id="7.6.2.8" evidence="6"/>
<dbReference type="SUPFAM" id="SSF52540">
    <property type="entry name" value="P-loop containing nucleoside triphosphate hydrolases"/>
    <property type="match status" value="1"/>
</dbReference>
<evidence type="ECO:0000256" key="8">
    <source>
        <dbReference type="ARBA" id="ARBA00077139"/>
    </source>
</evidence>
<dbReference type="PANTHER" id="PTHR42734">
    <property type="entry name" value="METAL TRANSPORT SYSTEM ATP-BINDING PROTEIN TM_0124-RELATED"/>
    <property type="match status" value="1"/>
</dbReference>
<dbReference type="GO" id="GO:0016887">
    <property type="term" value="F:ATP hydrolysis activity"/>
    <property type="evidence" value="ECO:0007669"/>
    <property type="project" value="InterPro"/>
</dbReference>
<dbReference type="OrthoDB" id="24644at2157"/>
<dbReference type="InterPro" id="IPR017871">
    <property type="entry name" value="ABC_transporter-like_CS"/>
</dbReference>
<dbReference type="EMBL" id="CP000559">
    <property type="protein sequence ID" value="ABN07211.1"/>
    <property type="molecule type" value="Genomic_DNA"/>
</dbReference>
<dbReference type="AlphaFoldDB" id="A2SSA5"/>
<name>A2SSA5_METLZ</name>
<evidence type="ECO:0000256" key="2">
    <source>
        <dbReference type="ARBA" id="ARBA00022741"/>
    </source>
</evidence>
<evidence type="ECO:0000256" key="5">
    <source>
        <dbReference type="ARBA" id="ARBA00058960"/>
    </source>
</evidence>
<evidence type="ECO:0000313" key="10">
    <source>
        <dbReference type="EMBL" id="ABN07211.1"/>
    </source>
</evidence>
<dbReference type="PROSITE" id="PS00211">
    <property type="entry name" value="ABC_TRANSPORTER_1"/>
    <property type="match status" value="1"/>
</dbReference>
<dbReference type="InterPro" id="IPR050153">
    <property type="entry name" value="Metal_Ion_Import_ABC"/>
</dbReference>
<dbReference type="InterPro" id="IPR027417">
    <property type="entry name" value="P-loop_NTPase"/>
</dbReference>
<dbReference type="RefSeq" id="WP_011833414.1">
    <property type="nucleotide sequence ID" value="NC_008942.1"/>
</dbReference>
<dbReference type="Proteomes" id="UP000000365">
    <property type="component" value="Chromosome"/>
</dbReference>
<dbReference type="GO" id="GO:0015420">
    <property type="term" value="F:ABC-type vitamin B12 transporter activity"/>
    <property type="evidence" value="ECO:0007669"/>
    <property type="project" value="UniProtKB-EC"/>
</dbReference>
<dbReference type="PROSITE" id="PS50893">
    <property type="entry name" value="ABC_TRANSPORTER_2"/>
    <property type="match status" value="1"/>
</dbReference>
<dbReference type="PANTHER" id="PTHR42734:SF19">
    <property type="entry name" value="IRON COMPOUNDS ABC TRANSPORTER, ATP-BINDING PROTEIN"/>
    <property type="match status" value="1"/>
</dbReference>
<feature type="domain" description="ABC transporter" evidence="9">
    <location>
        <begin position="3"/>
        <end position="238"/>
    </location>
</feature>
<dbReference type="Gene3D" id="3.40.50.300">
    <property type="entry name" value="P-loop containing nucleotide triphosphate hydrolases"/>
    <property type="match status" value="1"/>
</dbReference>
<dbReference type="SMART" id="SM00382">
    <property type="entry name" value="AAA"/>
    <property type="match status" value="1"/>
</dbReference>
<dbReference type="Pfam" id="PF00005">
    <property type="entry name" value="ABC_tran"/>
    <property type="match status" value="1"/>
</dbReference>
<evidence type="ECO:0000313" key="11">
    <source>
        <dbReference type="Proteomes" id="UP000000365"/>
    </source>
</evidence>
<gene>
    <name evidence="10" type="ordered locus">Mlab_1042</name>
</gene>
<evidence type="ECO:0000256" key="3">
    <source>
        <dbReference type="ARBA" id="ARBA00022840"/>
    </source>
</evidence>
<keyword evidence="11" id="KW-1185">Reference proteome</keyword>
<evidence type="ECO:0000256" key="4">
    <source>
        <dbReference type="ARBA" id="ARBA00050590"/>
    </source>
</evidence>
<keyword evidence="2" id="KW-0547">Nucleotide-binding</keyword>
<protein>
    <recommendedName>
        <fullName evidence="7">Cobalamin import ATP-binding protein BtuD</fullName>
        <ecNumber evidence="6">7.6.2.8</ecNumber>
    </recommendedName>
    <alternativeName>
        <fullName evidence="8">Vitamin B12-transporting ATPase</fullName>
    </alternativeName>
</protein>
<dbReference type="STRING" id="410358.Mlab_1042"/>
<keyword evidence="3" id="KW-0067">ATP-binding</keyword>
<evidence type="ECO:0000259" key="9">
    <source>
        <dbReference type="PROSITE" id="PS50893"/>
    </source>
</evidence>
<evidence type="ECO:0000256" key="1">
    <source>
        <dbReference type="ARBA" id="ARBA00022448"/>
    </source>
</evidence>
<comment type="function">
    <text evidence="5">Required for corrinoid utilization. Probably part of the ABC transporter complex BtuCDF involved in cobalamin (vitamin B12) import. Probably responsible for energy coupling to the transport system.</text>
</comment>
<evidence type="ECO:0000256" key="6">
    <source>
        <dbReference type="ARBA" id="ARBA00066387"/>
    </source>
</evidence>
<dbReference type="InterPro" id="IPR003593">
    <property type="entry name" value="AAA+_ATPase"/>
</dbReference>
<dbReference type="eggNOG" id="arCOG00198">
    <property type="taxonomic scope" value="Archaea"/>
</dbReference>
<dbReference type="InterPro" id="IPR003439">
    <property type="entry name" value="ABC_transporter-like_ATP-bd"/>
</dbReference>
<sequence>MKLTIQNGGFGYHDEYLFKNINFTVNDQEVFAILGPNGIGKTTLLKCIMNMLPWKQGNAYLDKTDISTLPSKEFWKQVSYVPQAKSSAFNYLVRDMIMLGRSAHLPIFKEPGDADMEITERAMETLGISHLANRSCRTLSGGEMQLVLIARALATEPKILIMDEPESNLDYHNQLMVLEKIHELSKSISCIINTHYPEHALRISDKALMFLGNGESICGNTPEIITEQHLRDAFRVNVMIGNVSDGTKTHQYILPISIRK</sequence>
<dbReference type="CDD" id="cd03214">
    <property type="entry name" value="ABC_Iron-Siderophores_B12_Hemin"/>
    <property type="match status" value="1"/>
</dbReference>